<evidence type="ECO:0000313" key="3">
    <source>
        <dbReference type="Proteomes" id="UP001575652"/>
    </source>
</evidence>
<feature type="region of interest" description="Disordered" evidence="1">
    <location>
        <begin position="142"/>
        <end position="192"/>
    </location>
</feature>
<dbReference type="Proteomes" id="UP001575652">
    <property type="component" value="Unassembled WGS sequence"/>
</dbReference>
<evidence type="ECO:0000256" key="1">
    <source>
        <dbReference type="SAM" id="MobiDB-lite"/>
    </source>
</evidence>
<organism evidence="2 3">
    <name type="scientific">Arthrobacter halodurans</name>
    <dbReference type="NCBI Taxonomy" id="516699"/>
    <lineage>
        <taxon>Bacteria</taxon>
        <taxon>Bacillati</taxon>
        <taxon>Actinomycetota</taxon>
        <taxon>Actinomycetes</taxon>
        <taxon>Micrococcales</taxon>
        <taxon>Micrococcaceae</taxon>
        <taxon>Arthrobacter</taxon>
    </lineage>
</organism>
<dbReference type="RefSeq" id="WP_373972542.1">
    <property type="nucleotide sequence ID" value="NZ_JBHDLJ010000010.1"/>
</dbReference>
<comment type="caution">
    <text evidence="2">The sequence shown here is derived from an EMBL/GenBank/DDBJ whole genome shotgun (WGS) entry which is preliminary data.</text>
</comment>
<gene>
    <name evidence="2" type="ORF">ACETWP_12290</name>
</gene>
<proteinExistence type="predicted"/>
<accession>A0ABV4UNZ3</accession>
<keyword evidence="3" id="KW-1185">Reference proteome</keyword>
<sequence>MALTRFQLESPTLEGIAERVARDHGPDARIVAVERVTVGGIGGLFARRHFEVTVEAPHAAPGAVLVGEVGGGTAGGDAGETRRSPGRGRRAAVPPLPPRSGILALLAEADDTEARLHGRPGGEVSTGSEAFARVLDGLTLGAGHGSSDHAGTGEGDEPRLGGDAGPGVARPPAHPVSGRPAAPPRARPAVPAPLRGPGDLILVVGVGADAARAASAFFGGPGSGMAAPGPARARTRILESTDPLLADRAGVLRTRAEGVMAGTPICVRLALDPSAGLPDQLSAVAALGADQLWAAVDAGRKSEDTRAWVEPLDALGPVDAVAALDTERTATPQTVLELGIPVLYLDAPPVPSLSDHLPAAELGWPGAGTHA</sequence>
<protein>
    <submittedName>
        <fullName evidence="2">Uncharacterized protein</fullName>
    </submittedName>
</protein>
<dbReference type="EMBL" id="JBHDLJ010000010">
    <property type="protein sequence ID" value="MFB0835369.1"/>
    <property type="molecule type" value="Genomic_DNA"/>
</dbReference>
<feature type="region of interest" description="Disordered" evidence="1">
    <location>
        <begin position="68"/>
        <end position="98"/>
    </location>
</feature>
<evidence type="ECO:0000313" key="2">
    <source>
        <dbReference type="EMBL" id="MFB0835369.1"/>
    </source>
</evidence>
<feature type="compositionally biased region" description="Gly residues" evidence="1">
    <location>
        <begin position="68"/>
        <end position="78"/>
    </location>
</feature>
<name>A0ABV4UNZ3_9MICC</name>
<reference evidence="2 3" key="1">
    <citation type="submission" date="2024-09" db="EMBL/GenBank/DDBJ databases">
        <authorList>
            <person name="Salinas-Garcia M.A."/>
            <person name="Prieme A."/>
        </authorList>
    </citation>
    <scope>NUCLEOTIDE SEQUENCE [LARGE SCALE GENOMIC DNA]</scope>
    <source>
        <strain evidence="2 3">DSM 21081</strain>
    </source>
</reference>